<proteinExistence type="predicted"/>
<reference evidence="1" key="3">
    <citation type="submission" date="2011-03" db="EMBL/GenBank/DDBJ databases">
        <title>Annotation of Magnaporthe poae ATCC 64411.</title>
        <authorList>
            <person name="Ma L.-J."/>
            <person name="Dead R."/>
            <person name="Young S.K."/>
            <person name="Zeng Q."/>
            <person name="Gargeya S."/>
            <person name="Fitzgerald M."/>
            <person name="Haas B."/>
            <person name="Abouelleil A."/>
            <person name="Alvarado L."/>
            <person name="Arachchi H.M."/>
            <person name="Berlin A."/>
            <person name="Brown A."/>
            <person name="Chapman S.B."/>
            <person name="Chen Z."/>
            <person name="Dunbar C."/>
            <person name="Freedman E."/>
            <person name="Gearin G."/>
            <person name="Gellesch M."/>
            <person name="Goldberg J."/>
            <person name="Griggs A."/>
            <person name="Gujja S."/>
            <person name="Heiman D."/>
            <person name="Howarth C."/>
            <person name="Larson L."/>
            <person name="Lui A."/>
            <person name="MacDonald P.J.P."/>
            <person name="Mehta T."/>
            <person name="Montmayeur A."/>
            <person name="Murphy C."/>
            <person name="Neiman D."/>
            <person name="Pearson M."/>
            <person name="Priest M."/>
            <person name="Roberts A."/>
            <person name="Saif S."/>
            <person name="Shea T."/>
            <person name="Shenoy N."/>
            <person name="Sisk P."/>
            <person name="Stolte C."/>
            <person name="Sykes S."/>
            <person name="Yandava C."/>
            <person name="Wortman J."/>
            <person name="Nusbaum C."/>
            <person name="Birren B."/>
        </authorList>
    </citation>
    <scope>NUCLEOTIDE SEQUENCE</scope>
    <source>
        <strain evidence="1">ATCC 64411</strain>
    </source>
</reference>
<dbReference type="OrthoDB" id="3687641at2759"/>
<reference evidence="1" key="1">
    <citation type="submission" date="2010-05" db="EMBL/GenBank/DDBJ databases">
        <title>The Genome Sequence of Magnaporthe poae strain ATCC 64411.</title>
        <authorList>
            <consortium name="The Broad Institute Genome Sequencing Platform"/>
            <consortium name="Broad Institute Genome Sequencing Center for Infectious Disease"/>
            <person name="Ma L.-J."/>
            <person name="Dead R."/>
            <person name="Young S."/>
            <person name="Zeng Q."/>
            <person name="Koehrsen M."/>
            <person name="Alvarado L."/>
            <person name="Berlin A."/>
            <person name="Chapman S.B."/>
            <person name="Chen Z."/>
            <person name="Freedman E."/>
            <person name="Gellesch M."/>
            <person name="Goldberg J."/>
            <person name="Griggs A."/>
            <person name="Gujja S."/>
            <person name="Heilman E.R."/>
            <person name="Heiman D."/>
            <person name="Hepburn T."/>
            <person name="Howarth C."/>
            <person name="Jen D."/>
            <person name="Larson L."/>
            <person name="Mehta T."/>
            <person name="Neiman D."/>
            <person name="Pearson M."/>
            <person name="Roberts A."/>
            <person name="Saif S."/>
            <person name="Shea T."/>
            <person name="Shenoy N."/>
            <person name="Sisk P."/>
            <person name="Stolte C."/>
            <person name="Sykes S."/>
            <person name="Walk T."/>
            <person name="White J."/>
            <person name="Yandava C."/>
            <person name="Haas B."/>
            <person name="Nusbaum C."/>
            <person name="Birren B."/>
        </authorList>
    </citation>
    <scope>NUCLEOTIDE SEQUENCE</scope>
    <source>
        <strain evidence="1">ATCC 64411</strain>
    </source>
</reference>
<dbReference type="EnsemblFungi" id="MAPG_08359T0">
    <property type="protein sequence ID" value="MAPG_08359T0"/>
    <property type="gene ID" value="MAPG_08359"/>
</dbReference>
<name>A0A0C4E757_MAGP6</name>
<dbReference type="EMBL" id="ADBL01002019">
    <property type="status" value="NOT_ANNOTATED_CDS"/>
    <property type="molecule type" value="Genomic_DNA"/>
</dbReference>
<dbReference type="Proteomes" id="UP000011715">
    <property type="component" value="Unassembled WGS sequence"/>
</dbReference>
<reference evidence="2" key="4">
    <citation type="journal article" date="2015" name="G3 (Bethesda)">
        <title>Genome sequences of three phytopathogenic species of the Magnaporthaceae family of fungi.</title>
        <authorList>
            <person name="Okagaki L.H."/>
            <person name="Nunes C.C."/>
            <person name="Sailsbery J."/>
            <person name="Clay B."/>
            <person name="Brown D."/>
            <person name="John T."/>
            <person name="Oh Y."/>
            <person name="Young N."/>
            <person name="Fitzgerald M."/>
            <person name="Haas B.J."/>
            <person name="Zeng Q."/>
            <person name="Young S."/>
            <person name="Adiconis X."/>
            <person name="Fan L."/>
            <person name="Levin J.Z."/>
            <person name="Mitchell T.K."/>
            <person name="Okubara P.A."/>
            <person name="Farman M.L."/>
            <person name="Kohn L.M."/>
            <person name="Birren B."/>
            <person name="Ma L.-J."/>
            <person name="Dean R.A."/>
        </authorList>
    </citation>
    <scope>NUCLEOTIDE SEQUENCE</scope>
    <source>
        <strain evidence="2">ATCC 64411 / 73-15</strain>
    </source>
</reference>
<dbReference type="eggNOG" id="ENOG502SQ6R">
    <property type="taxonomic scope" value="Eukaryota"/>
</dbReference>
<keyword evidence="3" id="KW-1185">Reference proteome</keyword>
<sequence>MATLSLYSTGAKVEDMIFTRKYSSWWILSYVATYGEGIDKTWDDIENDGERRAVVSHLLLHFVELFRWGIYKNYYKDPHGVVGDISGNALHSHLGDWDCITRSFDHCIEVLCLNLMCQSDISHRHSAVPRVREP</sequence>
<dbReference type="AlphaFoldDB" id="A0A0C4E757"/>
<dbReference type="EMBL" id="GL876972">
    <property type="protein sequence ID" value="KLU89388.1"/>
    <property type="molecule type" value="Genomic_DNA"/>
</dbReference>
<evidence type="ECO:0000313" key="1">
    <source>
        <dbReference type="EMBL" id="KLU89388.1"/>
    </source>
</evidence>
<accession>A0A0C4E757</accession>
<gene>
    <name evidence="1" type="ORF">MAPG_08359</name>
</gene>
<organism evidence="2 3">
    <name type="scientific">Magnaporthiopsis poae (strain ATCC 64411 / 73-15)</name>
    <name type="common">Kentucky bluegrass fungus</name>
    <name type="synonym">Magnaporthe poae</name>
    <dbReference type="NCBI Taxonomy" id="644358"/>
    <lineage>
        <taxon>Eukaryota</taxon>
        <taxon>Fungi</taxon>
        <taxon>Dikarya</taxon>
        <taxon>Ascomycota</taxon>
        <taxon>Pezizomycotina</taxon>
        <taxon>Sordariomycetes</taxon>
        <taxon>Sordariomycetidae</taxon>
        <taxon>Magnaporthales</taxon>
        <taxon>Magnaporthaceae</taxon>
        <taxon>Magnaporthiopsis</taxon>
    </lineage>
</organism>
<protein>
    <submittedName>
        <fullName evidence="1 2">Uncharacterized protein</fullName>
    </submittedName>
</protein>
<reference evidence="3" key="2">
    <citation type="submission" date="2010-05" db="EMBL/GenBank/DDBJ databases">
        <title>The genome sequence of Magnaporthe poae strain ATCC 64411.</title>
        <authorList>
            <person name="Ma L.-J."/>
            <person name="Dead R."/>
            <person name="Young S."/>
            <person name="Zeng Q."/>
            <person name="Koehrsen M."/>
            <person name="Alvarado L."/>
            <person name="Berlin A."/>
            <person name="Chapman S.B."/>
            <person name="Chen Z."/>
            <person name="Freedman E."/>
            <person name="Gellesch M."/>
            <person name="Goldberg J."/>
            <person name="Griggs A."/>
            <person name="Gujja S."/>
            <person name="Heilman E.R."/>
            <person name="Heiman D."/>
            <person name="Hepburn T."/>
            <person name="Howarth C."/>
            <person name="Jen D."/>
            <person name="Larson L."/>
            <person name="Mehta T."/>
            <person name="Neiman D."/>
            <person name="Pearson M."/>
            <person name="Roberts A."/>
            <person name="Saif S."/>
            <person name="Shea T."/>
            <person name="Shenoy N."/>
            <person name="Sisk P."/>
            <person name="Stolte C."/>
            <person name="Sykes S."/>
            <person name="Walk T."/>
            <person name="White J."/>
            <person name="Yandava C."/>
            <person name="Haas B."/>
            <person name="Nusbaum C."/>
            <person name="Birren B."/>
        </authorList>
    </citation>
    <scope>NUCLEOTIDE SEQUENCE [LARGE SCALE GENOMIC DNA]</scope>
    <source>
        <strain evidence="3">ATCC 64411 / 73-15</strain>
    </source>
</reference>
<reference evidence="2" key="5">
    <citation type="submission" date="2015-06" db="UniProtKB">
        <authorList>
            <consortium name="EnsemblFungi"/>
        </authorList>
    </citation>
    <scope>IDENTIFICATION</scope>
    <source>
        <strain evidence="2">ATCC 64411</strain>
    </source>
</reference>
<evidence type="ECO:0000313" key="2">
    <source>
        <dbReference type="EnsemblFungi" id="MAPG_08359T0"/>
    </source>
</evidence>
<dbReference type="VEuPathDB" id="FungiDB:MAPG_08359"/>
<dbReference type="STRING" id="644358.A0A0C4E757"/>
<evidence type="ECO:0000313" key="3">
    <source>
        <dbReference type="Proteomes" id="UP000011715"/>
    </source>
</evidence>